<reference evidence="2 3" key="1">
    <citation type="journal article" date="2013" name="PLoS ONE">
        <title>Assembly-driven community genomics of a hypersaline microbial ecosystem.</title>
        <authorList>
            <person name="Podell S."/>
            <person name="Ugalde J.A."/>
            <person name="Narasingarao P."/>
            <person name="Banfield J.F."/>
            <person name="Heidelberg K.B."/>
            <person name="Allen E.E."/>
        </authorList>
    </citation>
    <scope>NUCLEOTIDE SEQUENCE [LARGE SCALE GENOMIC DNA]</scope>
    <source>
        <strain evidence="3">J07HQW1</strain>
    </source>
</reference>
<feature type="compositionally biased region" description="Basic and acidic residues" evidence="1">
    <location>
        <begin position="30"/>
        <end position="61"/>
    </location>
</feature>
<evidence type="ECO:0008006" key="4">
    <source>
        <dbReference type="Google" id="ProtNLM"/>
    </source>
</evidence>
<dbReference type="Pfam" id="PF24109">
    <property type="entry name" value="DUF7384"/>
    <property type="match status" value="1"/>
</dbReference>
<evidence type="ECO:0000256" key="1">
    <source>
        <dbReference type="SAM" id="MobiDB-lite"/>
    </source>
</evidence>
<evidence type="ECO:0000313" key="2">
    <source>
        <dbReference type="EMBL" id="ERG90545.1"/>
    </source>
</evidence>
<sequence length="245" mass="26947">MKTDAWSTLFERAADATDGRNDITQTRITRILDDRRKKRLERSQESDHQTNTESETPDHEGSTSAESASTRESQAESESSITEPATDPMPTSIVVDADVLVADFLCGSESNARQAVEILWTHSWMTLFASDPLLTDAEAVIATVTTDQLAREWRSHMTDWCSIVTHPSADHPALSTAYRGGAMHILSFDDRLQSAQAGASLRGQFPVSVRDPAAYAAIFSPERLYSATVSETDTYPGPDRAPRVK</sequence>
<dbReference type="AlphaFoldDB" id="U1N226"/>
<feature type="compositionally biased region" description="Low complexity" evidence="1">
    <location>
        <begin position="62"/>
        <end position="80"/>
    </location>
</feature>
<protein>
    <recommendedName>
        <fullName evidence="4">PIN domain-containing protein</fullName>
    </recommendedName>
</protein>
<evidence type="ECO:0000313" key="3">
    <source>
        <dbReference type="Proteomes" id="UP000030649"/>
    </source>
</evidence>
<proteinExistence type="predicted"/>
<feature type="region of interest" description="Disordered" evidence="1">
    <location>
        <begin position="1"/>
        <end position="90"/>
    </location>
</feature>
<accession>U1N226</accession>
<gene>
    <name evidence="2" type="ORF">J07HQW1_00568</name>
</gene>
<dbReference type="EMBL" id="KE356560">
    <property type="protein sequence ID" value="ERG90545.1"/>
    <property type="molecule type" value="Genomic_DNA"/>
</dbReference>
<dbReference type="CDD" id="cd18701">
    <property type="entry name" value="PIN_VapC_like"/>
    <property type="match status" value="1"/>
</dbReference>
<organism evidence="2 3">
    <name type="scientific">Haloquadratum walsbyi J07HQW1</name>
    <dbReference type="NCBI Taxonomy" id="1238424"/>
    <lineage>
        <taxon>Archaea</taxon>
        <taxon>Methanobacteriati</taxon>
        <taxon>Methanobacteriota</taxon>
        <taxon>Stenosarchaea group</taxon>
        <taxon>Halobacteria</taxon>
        <taxon>Halobacteriales</taxon>
        <taxon>Haloferacaceae</taxon>
        <taxon>Haloquadratum</taxon>
    </lineage>
</organism>
<dbReference type="HOGENOM" id="CLU_109224_0_0_2"/>
<feature type="compositionally biased region" description="Basic and acidic residues" evidence="1">
    <location>
        <begin position="12"/>
        <end position="21"/>
    </location>
</feature>
<dbReference type="InterPro" id="IPR055808">
    <property type="entry name" value="DUF7384"/>
</dbReference>
<dbReference type="Proteomes" id="UP000030649">
    <property type="component" value="Unassembled WGS sequence"/>
</dbReference>
<name>U1N226_9EURY</name>